<dbReference type="Proteomes" id="UP000005222">
    <property type="component" value="Chromosome G"/>
</dbReference>
<evidence type="ECO:0000313" key="3">
    <source>
        <dbReference type="EMBL" id="CCE80862.1"/>
    </source>
</evidence>
<evidence type="ECO:0000256" key="1">
    <source>
        <dbReference type="SAM" id="MobiDB-lite"/>
    </source>
</evidence>
<dbReference type="EMBL" id="FO082053">
    <property type="protein sequence ID" value="CCE80097.1"/>
    <property type="molecule type" value="Genomic_DNA"/>
</dbReference>
<dbReference type="EMBL" id="FO082052">
    <property type="protein sequence ID" value="CCE80862.1"/>
    <property type="molecule type" value="Genomic_DNA"/>
</dbReference>
<dbReference type="InParanoid" id="G8YHG0"/>
<reference evidence="4" key="2">
    <citation type="journal article" date="2012" name="G3 (Bethesda)">
        <title>Pichia sorbitophila, an interspecies yeast hybrid reveals early steps of genome resolution following polyploidization.</title>
        <authorList>
            <person name="Leh Louis V."/>
            <person name="Despons L."/>
            <person name="Friedrich A."/>
            <person name="Martin T."/>
            <person name="Durrens P."/>
            <person name="Casaregola S."/>
            <person name="Neuveglise C."/>
            <person name="Fairhead C."/>
            <person name="Marck C."/>
            <person name="Cruz J.A."/>
            <person name="Straub M.L."/>
            <person name="Kugler V."/>
            <person name="Sacerdot C."/>
            <person name="Uzunov Z."/>
            <person name="Thierry A."/>
            <person name="Weiss S."/>
            <person name="Bleykasten C."/>
            <person name="De Montigny J."/>
            <person name="Jacques N."/>
            <person name="Jung P."/>
            <person name="Lemaire M."/>
            <person name="Mallet S."/>
            <person name="Morel G."/>
            <person name="Richard G.F."/>
            <person name="Sarkar A."/>
            <person name="Savel G."/>
            <person name="Schacherer J."/>
            <person name="Seret M.L."/>
            <person name="Talla E."/>
            <person name="Samson G."/>
            <person name="Jubin C."/>
            <person name="Poulain J."/>
            <person name="Vacherie B."/>
            <person name="Barbe V."/>
            <person name="Pelletier E."/>
            <person name="Sherman D.J."/>
            <person name="Westhof E."/>
            <person name="Weissenbach J."/>
            <person name="Baret P.V."/>
            <person name="Wincker P."/>
            <person name="Gaillardin C."/>
            <person name="Dujon B."/>
            <person name="Souciet J.L."/>
        </authorList>
    </citation>
    <scope>NUCLEOTIDE SEQUENCE [LARGE SCALE GENOMIC DNA]</scope>
    <source>
        <strain evidence="4">ATCC MYA-4447 / BCRC 22081 / CBS 7064 / NBRC 10061 / NRRL Y-12695</strain>
    </source>
</reference>
<proteinExistence type="predicted"/>
<feature type="region of interest" description="Disordered" evidence="1">
    <location>
        <begin position="50"/>
        <end position="87"/>
    </location>
</feature>
<evidence type="ECO:0000313" key="4">
    <source>
        <dbReference type="Proteomes" id="UP000005222"/>
    </source>
</evidence>
<accession>G8YHG0</accession>
<reference evidence="3" key="1">
    <citation type="submission" date="2011-10" db="EMBL/GenBank/DDBJ databases">
        <authorList>
            <person name="Genoscope - CEA"/>
        </authorList>
    </citation>
    <scope>NUCLEOTIDE SEQUENCE</scope>
</reference>
<dbReference type="Proteomes" id="UP000005222">
    <property type="component" value="Chromosome H"/>
</dbReference>
<feature type="compositionally biased region" description="Polar residues" evidence="1">
    <location>
        <begin position="57"/>
        <end position="67"/>
    </location>
</feature>
<gene>
    <name evidence="3" type="primary">Piso0_003195</name>
    <name evidence="2" type="ORF">GNLVRS01_PISO0G06980g</name>
    <name evidence="3" type="ORF">GNLVRS01_PISO0H06981g</name>
</gene>
<name>G8YHG0_PICSO</name>
<protein>
    <submittedName>
        <fullName evidence="3">Piso0_003195 protein</fullName>
    </submittedName>
</protein>
<dbReference type="AlphaFoldDB" id="G8YHG0"/>
<dbReference type="HOGENOM" id="CLU_2484093_0_0_1"/>
<evidence type="ECO:0000313" key="2">
    <source>
        <dbReference type="EMBL" id="CCE80097.1"/>
    </source>
</evidence>
<organism evidence="3 4">
    <name type="scientific">Pichia sorbitophila (strain ATCC MYA-4447 / BCRC 22081 / CBS 7064 / NBRC 10061 / NRRL Y-12695)</name>
    <name type="common">Hybrid yeast</name>
    <dbReference type="NCBI Taxonomy" id="559304"/>
    <lineage>
        <taxon>Eukaryota</taxon>
        <taxon>Fungi</taxon>
        <taxon>Dikarya</taxon>
        <taxon>Ascomycota</taxon>
        <taxon>Saccharomycotina</taxon>
        <taxon>Pichiomycetes</taxon>
        <taxon>Debaryomycetaceae</taxon>
        <taxon>Millerozyma</taxon>
    </lineage>
</organism>
<sequence>MAYSTTSLHCCHHHQRVARSSGLQRTDSRFNGAVCLLVPESYYTRHTCHAHDKTRSHSGAVNISLQTPDKHSPVSPRSNPAARCSRR</sequence>
<keyword evidence="4" id="KW-1185">Reference proteome</keyword>